<dbReference type="Proteomes" id="UP000186040">
    <property type="component" value="Unassembled WGS sequence"/>
</dbReference>
<feature type="transmembrane region" description="Helical" evidence="1">
    <location>
        <begin position="66"/>
        <end position="85"/>
    </location>
</feature>
<reference evidence="2 3" key="1">
    <citation type="submission" date="2016-10" db="EMBL/GenBank/DDBJ databases">
        <title>The Draft Genome Sequence of Actinokineospora bangkokensis 44EHWT reveals the biosynthetic pathway of antifungal compounds Thailandins with unusual extender unit butylmalonyl-CoA.</title>
        <authorList>
            <person name="Greule A."/>
            <person name="Intra B."/>
            <person name="Flemming S."/>
            <person name="Rommel M.G."/>
            <person name="Panbangred W."/>
            <person name="Bechthold A."/>
        </authorList>
    </citation>
    <scope>NUCLEOTIDE SEQUENCE [LARGE SCALE GENOMIC DNA]</scope>
    <source>
        <strain evidence="2 3">44EHW</strain>
    </source>
</reference>
<sequence length="247" mass="24897">MSHRFVAGFSVPFAVVQWYFAVLGVAGAVGRHAGGPLLLYASLLLMLAAVTVVGVVQAFRGRTSVLAFSAAATAVVWATVAVWAVSQDERAWLLLVLPVAVPVLVGLGAVFARVGGRARDVGAGMAVGIGVTTYVQPAVFGVAAASGCRGCAFGGSTAAWVAQATAYGATAVLLVVGGVLLLRARPAGGALVVVGCALTVVIPLASLFFVLAIPLEPLIFYTLFAVPFLGVATAVAAVRRPVVAQPA</sequence>
<gene>
    <name evidence="2" type="ORF">BJP25_21940</name>
</gene>
<evidence type="ECO:0000256" key="1">
    <source>
        <dbReference type="SAM" id="Phobius"/>
    </source>
</evidence>
<feature type="transmembrane region" description="Helical" evidence="1">
    <location>
        <begin position="91"/>
        <end position="112"/>
    </location>
</feature>
<feature type="transmembrane region" description="Helical" evidence="1">
    <location>
        <begin position="37"/>
        <end position="59"/>
    </location>
</feature>
<name>A0A1Q9LKV7_9PSEU</name>
<feature type="transmembrane region" description="Helical" evidence="1">
    <location>
        <begin position="124"/>
        <end position="146"/>
    </location>
</feature>
<dbReference type="EMBL" id="MKQR01000016">
    <property type="protein sequence ID" value="OLR92687.1"/>
    <property type="molecule type" value="Genomic_DNA"/>
</dbReference>
<keyword evidence="1" id="KW-0812">Transmembrane</keyword>
<evidence type="ECO:0000313" key="3">
    <source>
        <dbReference type="Proteomes" id="UP000186040"/>
    </source>
</evidence>
<proteinExistence type="predicted"/>
<organism evidence="2 3">
    <name type="scientific">Actinokineospora bangkokensis</name>
    <dbReference type="NCBI Taxonomy" id="1193682"/>
    <lineage>
        <taxon>Bacteria</taxon>
        <taxon>Bacillati</taxon>
        <taxon>Actinomycetota</taxon>
        <taxon>Actinomycetes</taxon>
        <taxon>Pseudonocardiales</taxon>
        <taxon>Pseudonocardiaceae</taxon>
        <taxon>Actinokineospora</taxon>
    </lineage>
</organism>
<feature type="transmembrane region" description="Helical" evidence="1">
    <location>
        <begin position="189"/>
        <end position="212"/>
    </location>
</feature>
<keyword evidence="1" id="KW-1133">Transmembrane helix</keyword>
<keyword evidence="3" id="KW-1185">Reference proteome</keyword>
<keyword evidence="1" id="KW-0472">Membrane</keyword>
<protein>
    <submittedName>
        <fullName evidence="2">Uncharacterized protein</fullName>
    </submittedName>
</protein>
<accession>A0A1Q9LKV7</accession>
<dbReference type="AlphaFoldDB" id="A0A1Q9LKV7"/>
<evidence type="ECO:0000313" key="2">
    <source>
        <dbReference type="EMBL" id="OLR92687.1"/>
    </source>
</evidence>
<feature type="transmembrane region" description="Helical" evidence="1">
    <location>
        <begin position="218"/>
        <end position="238"/>
    </location>
</feature>
<comment type="caution">
    <text evidence="2">The sequence shown here is derived from an EMBL/GenBank/DDBJ whole genome shotgun (WGS) entry which is preliminary data.</text>
</comment>
<feature type="transmembrane region" description="Helical" evidence="1">
    <location>
        <begin position="158"/>
        <end position="182"/>
    </location>
</feature>